<feature type="domain" description="TerD" evidence="1">
    <location>
        <begin position="90"/>
        <end position="217"/>
    </location>
</feature>
<evidence type="ECO:0000313" key="2">
    <source>
        <dbReference type="EMBL" id="MFC3938008.1"/>
    </source>
</evidence>
<dbReference type="Proteomes" id="UP001595693">
    <property type="component" value="Unassembled WGS sequence"/>
</dbReference>
<dbReference type="Pfam" id="PF02342">
    <property type="entry name" value="TerD"/>
    <property type="match status" value="1"/>
</dbReference>
<dbReference type="RefSeq" id="WP_055400855.1">
    <property type="nucleotide sequence ID" value="NZ_JAMXAX010000150.1"/>
</dbReference>
<protein>
    <submittedName>
        <fullName evidence="2">TerD family protein</fullName>
    </submittedName>
</protein>
<accession>A0ABV8DIF2</accession>
<gene>
    <name evidence="2" type="ORF">ACFOW3_25655</name>
</gene>
<sequence length="218" mass="22944">MLTLSLDKPGAKPAPKLQLALNKGASFKVTVAWKCDARHEDDVDIHALEARNDGGGAKVTALEQILSTYNTTRMSPKTGVLVAAADGSFATPSGGLRHSGDIRVQGNTEAIVIDGSRLPAGINEIPLFATVHKAGHGQEHEGGAESEEEAAFADIEVCTVTIADESGREIGAYQLSKEFGDFNVVQLGSVMHGDNGWEYAPVGRGFTGSINDVLSHFS</sequence>
<dbReference type="EMBL" id="JBHSAJ010000159">
    <property type="protein sequence ID" value="MFC3938008.1"/>
    <property type="molecule type" value="Genomic_DNA"/>
</dbReference>
<proteinExistence type="predicted"/>
<keyword evidence="3" id="KW-1185">Reference proteome</keyword>
<organism evidence="2 3">
    <name type="scientific">Acidovorax facilis</name>
    <dbReference type="NCBI Taxonomy" id="12917"/>
    <lineage>
        <taxon>Bacteria</taxon>
        <taxon>Pseudomonadati</taxon>
        <taxon>Pseudomonadota</taxon>
        <taxon>Betaproteobacteria</taxon>
        <taxon>Burkholderiales</taxon>
        <taxon>Comamonadaceae</taxon>
        <taxon>Acidovorax</taxon>
    </lineage>
</organism>
<reference evidence="3" key="1">
    <citation type="journal article" date="2019" name="Int. J. Syst. Evol. Microbiol.">
        <title>The Global Catalogue of Microorganisms (GCM) 10K type strain sequencing project: providing services to taxonomists for standard genome sequencing and annotation.</title>
        <authorList>
            <consortium name="The Broad Institute Genomics Platform"/>
            <consortium name="The Broad Institute Genome Sequencing Center for Infectious Disease"/>
            <person name="Wu L."/>
            <person name="Ma J."/>
        </authorList>
    </citation>
    <scope>NUCLEOTIDE SEQUENCE [LARGE SCALE GENOMIC DNA]</scope>
    <source>
        <strain evidence="3">CCUG 2113</strain>
    </source>
</reference>
<name>A0ABV8DIF2_9BURK</name>
<evidence type="ECO:0000259" key="1">
    <source>
        <dbReference type="Pfam" id="PF02342"/>
    </source>
</evidence>
<comment type="caution">
    <text evidence="2">The sequence shown here is derived from an EMBL/GenBank/DDBJ whole genome shotgun (WGS) entry which is preliminary data.</text>
</comment>
<dbReference type="InterPro" id="IPR003325">
    <property type="entry name" value="TerD"/>
</dbReference>
<evidence type="ECO:0000313" key="3">
    <source>
        <dbReference type="Proteomes" id="UP001595693"/>
    </source>
</evidence>
<dbReference type="Gene3D" id="2.60.60.30">
    <property type="entry name" value="sav2460 like domains"/>
    <property type="match status" value="1"/>
</dbReference>